<evidence type="ECO:0000313" key="12">
    <source>
        <dbReference type="Proteomes" id="UP000589036"/>
    </source>
</evidence>
<evidence type="ECO:0000256" key="4">
    <source>
        <dbReference type="ARBA" id="ARBA00022723"/>
    </source>
</evidence>
<comment type="cofactor">
    <cofactor evidence="10">
        <name>Mg(2+)</name>
        <dbReference type="ChEBI" id="CHEBI:18420"/>
    </cofactor>
</comment>
<dbReference type="Pfam" id="PF04493">
    <property type="entry name" value="Endonuclease_5"/>
    <property type="match status" value="1"/>
</dbReference>
<dbReference type="FunFam" id="3.30.2170.10:FF:000007">
    <property type="entry name" value="Endonuclease V"/>
    <property type="match status" value="1"/>
</dbReference>
<evidence type="ECO:0000256" key="10">
    <source>
        <dbReference type="HAMAP-Rule" id="MF_00801"/>
    </source>
</evidence>
<dbReference type="GO" id="GO:0006281">
    <property type="term" value="P:DNA repair"/>
    <property type="evidence" value="ECO:0007669"/>
    <property type="project" value="UniProtKB-UniRule"/>
</dbReference>
<keyword evidence="4 10" id="KW-0479">Metal-binding</keyword>
<dbReference type="GO" id="GO:0016891">
    <property type="term" value="F:RNA endonuclease activity producing 5'-phosphomonoesters, hydrolytic mechanism"/>
    <property type="evidence" value="ECO:0007669"/>
    <property type="project" value="TreeGrafter"/>
</dbReference>
<dbReference type="EMBL" id="JACCCC010000001">
    <property type="protein sequence ID" value="NYE48292.1"/>
    <property type="molecule type" value="Genomic_DNA"/>
</dbReference>
<feature type="binding site" evidence="10">
    <location>
        <position position="117"/>
    </location>
    <ligand>
        <name>Mg(2+)</name>
        <dbReference type="ChEBI" id="CHEBI:18420"/>
    </ligand>
</feature>
<comment type="caution">
    <text evidence="11">The sequence shown here is derived from an EMBL/GenBank/DDBJ whole genome shotgun (WGS) entry which is preliminary data.</text>
</comment>
<keyword evidence="7 10" id="KW-0378">Hydrolase</keyword>
<dbReference type="GO" id="GO:0043737">
    <property type="term" value="F:deoxyribonuclease V activity"/>
    <property type="evidence" value="ECO:0007669"/>
    <property type="project" value="UniProtKB-UniRule"/>
</dbReference>
<keyword evidence="9 10" id="KW-0234">DNA repair</keyword>
<dbReference type="InterPro" id="IPR007581">
    <property type="entry name" value="Endonuclease-V"/>
</dbReference>
<feature type="site" description="Interaction with target DNA" evidence="10">
    <location>
        <position position="87"/>
    </location>
</feature>
<organism evidence="11 12">
    <name type="scientific">Spinactinospora alkalitolerans</name>
    <dbReference type="NCBI Taxonomy" id="687207"/>
    <lineage>
        <taxon>Bacteria</taxon>
        <taxon>Bacillati</taxon>
        <taxon>Actinomycetota</taxon>
        <taxon>Actinomycetes</taxon>
        <taxon>Streptosporangiales</taxon>
        <taxon>Nocardiopsidaceae</taxon>
        <taxon>Spinactinospora</taxon>
    </lineage>
</organism>
<reference evidence="11 12" key="1">
    <citation type="submission" date="2020-07" db="EMBL/GenBank/DDBJ databases">
        <title>Sequencing the genomes of 1000 actinobacteria strains.</title>
        <authorList>
            <person name="Klenk H.-P."/>
        </authorList>
    </citation>
    <scope>NUCLEOTIDE SEQUENCE [LARGE SCALE GENOMIC DNA]</scope>
    <source>
        <strain evidence="11 12">CXB654</strain>
    </source>
</reference>
<dbReference type="Gene3D" id="3.30.2170.10">
    <property type="entry name" value="archaeoglobus fulgidus dsm 4304 superfamily"/>
    <property type="match status" value="1"/>
</dbReference>
<dbReference type="RefSeq" id="WP_179644106.1">
    <property type="nucleotide sequence ID" value="NZ_BAAAYY010000016.1"/>
</dbReference>
<dbReference type="GO" id="GO:0000287">
    <property type="term" value="F:magnesium ion binding"/>
    <property type="evidence" value="ECO:0007669"/>
    <property type="project" value="UniProtKB-UniRule"/>
</dbReference>
<evidence type="ECO:0000256" key="3">
    <source>
        <dbReference type="ARBA" id="ARBA00022722"/>
    </source>
</evidence>
<accession>A0A852TZ48</accession>
<keyword evidence="5 10" id="KW-0255">Endonuclease</keyword>
<evidence type="ECO:0000256" key="2">
    <source>
        <dbReference type="ARBA" id="ARBA00022490"/>
    </source>
</evidence>
<keyword evidence="2 10" id="KW-0963">Cytoplasm</keyword>
<comment type="subcellular location">
    <subcellularLocation>
        <location evidence="1 10">Cytoplasm</location>
    </subcellularLocation>
</comment>
<feature type="binding site" evidence="10">
    <location>
        <position position="49"/>
    </location>
    <ligand>
        <name>Mg(2+)</name>
        <dbReference type="ChEBI" id="CHEBI:18420"/>
    </ligand>
</feature>
<dbReference type="EC" id="3.1.21.7" evidence="10"/>
<evidence type="ECO:0000256" key="5">
    <source>
        <dbReference type="ARBA" id="ARBA00022759"/>
    </source>
</evidence>
<proteinExistence type="inferred from homology"/>
<dbReference type="AlphaFoldDB" id="A0A852TZ48"/>
<gene>
    <name evidence="10" type="primary">nfi</name>
    <name evidence="11" type="ORF">HDA32_003412</name>
</gene>
<sequence length="235" mass="24733">MPRIIDGLDDGGLWPADPGAAATVQERLAGRVRTEPLDLGGVSLVAGLDVSYAPGDTALVAAAVVMDPATLEVVDSAVAATEPRFPYVPGLFAFRELPSLLKALEGLGTEPDAYVCDGFGLAHPRRFGLACHLGVLLDRPVLGAAKSAFVGRAEAPGPERGSWTPLLDGGEVVGRSLRTRAGVKPVFVSVGHRVDLDSACELLLRLTPRYRIPEPIRRADRLSRDRLAEASAAKG</sequence>
<dbReference type="PANTHER" id="PTHR28511">
    <property type="entry name" value="ENDONUCLEASE V"/>
    <property type="match status" value="1"/>
</dbReference>
<dbReference type="CDD" id="cd06559">
    <property type="entry name" value="Endonuclease_V"/>
    <property type="match status" value="1"/>
</dbReference>
<name>A0A852TZ48_9ACTN</name>
<dbReference type="GO" id="GO:0005737">
    <property type="term" value="C:cytoplasm"/>
    <property type="evidence" value="ECO:0007669"/>
    <property type="project" value="UniProtKB-SubCell"/>
</dbReference>
<comment type="catalytic activity">
    <reaction evidence="10">
        <text>Endonucleolytic cleavage at apurinic or apyrimidinic sites to products with a 5'-phosphate.</text>
        <dbReference type="EC" id="3.1.21.7"/>
    </reaction>
</comment>
<evidence type="ECO:0000256" key="8">
    <source>
        <dbReference type="ARBA" id="ARBA00022842"/>
    </source>
</evidence>
<evidence type="ECO:0000256" key="1">
    <source>
        <dbReference type="ARBA" id="ARBA00004496"/>
    </source>
</evidence>
<evidence type="ECO:0000256" key="9">
    <source>
        <dbReference type="ARBA" id="ARBA00023204"/>
    </source>
</evidence>
<comment type="function">
    <text evidence="10">DNA repair enzyme involved in the repair of deaminated bases. Selectively cleaves double-stranded DNA at the second phosphodiester bond 3' to a deoxyinosine leaving behind the intact lesion on the nicked DNA.</text>
</comment>
<evidence type="ECO:0000256" key="7">
    <source>
        <dbReference type="ARBA" id="ARBA00022801"/>
    </source>
</evidence>
<evidence type="ECO:0000313" key="11">
    <source>
        <dbReference type="EMBL" id="NYE48292.1"/>
    </source>
</evidence>
<keyword evidence="12" id="KW-1185">Reference proteome</keyword>
<dbReference type="GO" id="GO:0003727">
    <property type="term" value="F:single-stranded RNA binding"/>
    <property type="evidence" value="ECO:0007669"/>
    <property type="project" value="TreeGrafter"/>
</dbReference>
<keyword evidence="6 10" id="KW-0227">DNA damage</keyword>
<evidence type="ECO:0000256" key="6">
    <source>
        <dbReference type="ARBA" id="ARBA00022763"/>
    </source>
</evidence>
<keyword evidence="3 10" id="KW-0540">Nuclease</keyword>
<protein>
    <recommendedName>
        <fullName evidence="10">Endonuclease V</fullName>
        <ecNumber evidence="10">3.1.21.7</ecNumber>
    </recommendedName>
    <alternativeName>
        <fullName evidence="10">Deoxyinosine 3'endonuclease</fullName>
    </alternativeName>
    <alternativeName>
        <fullName evidence="10">Deoxyribonuclease V</fullName>
        <shortName evidence="10">DNase V</shortName>
    </alternativeName>
</protein>
<comment type="similarity">
    <text evidence="10">Belongs to the endonuclease V family.</text>
</comment>
<dbReference type="PANTHER" id="PTHR28511:SF1">
    <property type="entry name" value="ENDONUCLEASE V"/>
    <property type="match status" value="1"/>
</dbReference>
<keyword evidence="8 10" id="KW-0460">Magnesium</keyword>
<dbReference type="HAMAP" id="MF_00801">
    <property type="entry name" value="Endonuclease_5"/>
    <property type="match status" value="1"/>
</dbReference>
<dbReference type="Proteomes" id="UP000589036">
    <property type="component" value="Unassembled WGS sequence"/>
</dbReference>